<feature type="transmembrane region" description="Helical" evidence="5">
    <location>
        <begin position="165"/>
        <end position="190"/>
    </location>
</feature>
<dbReference type="InterPro" id="IPR036259">
    <property type="entry name" value="MFS_trans_sf"/>
</dbReference>
<dbReference type="Pfam" id="PF07690">
    <property type="entry name" value="MFS_1"/>
    <property type="match status" value="1"/>
</dbReference>
<evidence type="ECO:0000256" key="5">
    <source>
        <dbReference type="SAM" id="Phobius"/>
    </source>
</evidence>
<dbReference type="SUPFAM" id="SSF103473">
    <property type="entry name" value="MFS general substrate transporter"/>
    <property type="match status" value="1"/>
</dbReference>
<feature type="transmembrane region" description="Helical" evidence="5">
    <location>
        <begin position="333"/>
        <end position="356"/>
    </location>
</feature>
<dbReference type="PANTHER" id="PTHR23507:SF39">
    <property type="entry name" value="GH23453P-RELATED"/>
    <property type="match status" value="1"/>
</dbReference>
<feature type="transmembrane region" description="Helical" evidence="5">
    <location>
        <begin position="425"/>
        <end position="447"/>
    </location>
</feature>
<evidence type="ECO:0008006" key="8">
    <source>
        <dbReference type="Google" id="ProtNLM"/>
    </source>
</evidence>
<proteinExistence type="predicted"/>
<comment type="subcellular location">
    <subcellularLocation>
        <location evidence="1">Membrane</location>
        <topology evidence="1">Multi-pass membrane protein</topology>
    </subcellularLocation>
</comment>
<comment type="caution">
    <text evidence="6">The sequence shown here is derived from an EMBL/GenBank/DDBJ whole genome shotgun (WGS) entry which is preliminary data.</text>
</comment>
<feature type="transmembrane region" description="Helical" evidence="5">
    <location>
        <begin position="234"/>
        <end position="255"/>
    </location>
</feature>
<feature type="transmembrane region" description="Helical" evidence="5">
    <location>
        <begin position="295"/>
        <end position="313"/>
    </location>
</feature>
<accession>A0ABR1B2G9</accession>
<organism evidence="6 7">
    <name type="scientific">Polyplax serrata</name>
    <name type="common">Common mouse louse</name>
    <dbReference type="NCBI Taxonomy" id="468196"/>
    <lineage>
        <taxon>Eukaryota</taxon>
        <taxon>Metazoa</taxon>
        <taxon>Ecdysozoa</taxon>
        <taxon>Arthropoda</taxon>
        <taxon>Hexapoda</taxon>
        <taxon>Insecta</taxon>
        <taxon>Pterygota</taxon>
        <taxon>Neoptera</taxon>
        <taxon>Paraneoptera</taxon>
        <taxon>Psocodea</taxon>
        <taxon>Troctomorpha</taxon>
        <taxon>Phthiraptera</taxon>
        <taxon>Anoplura</taxon>
        <taxon>Polyplacidae</taxon>
        <taxon>Polyplax</taxon>
    </lineage>
</organism>
<keyword evidence="7" id="KW-1185">Reference proteome</keyword>
<dbReference type="InterPro" id="IPR011701">
    <property type="entry name" value="MFS"/>
</dbReference>
<feature type="transmembrane region" description="Helical" evidence="5">
    <location>
        <begin position="459"/>
        <end position="481"/>
    </location>
</feature>
<feature type="transmembrane region" description="Helical" evidence="5">
    <location>
        <begin position="391"/>
        <end position="413"/>
    </location>
</feature>
<sequence>METIEPNMETEYYSHDTGNKSPIDNAEVTIKESSKSKWCGINVTIEPLLFALTLADGLGGPVATSFIIQTCCRVHYNYNETVCQGLSFTDKNDTDIEALVQPYASVIITGMNILSVFFPVIISLFLGAWSDKNGRKLLLTIPTIGFGIKYLILAIFSLIPNLHPTLFLISVIPIAITGGFVNFITAAYAYICDISEKQDVSIGIGILEGFMLIGAIVGNLLSPHLFDAAKEYCYLLTFSVCATITFVGAVFNHFFIKESLKTIQADGKFKDVFDINLLKDMFRVCFKKRDSCGRAVLFLVILSLTGSVCAMEGESNLRFLYMRLKFSWNIEEFTKWISFTYGINFLGFLIGSIVLVKWLRLSDAVLGIISTTMFVAGDLFMAFVPSSSPHLVYYEGVIKLFTAFYCPAARALLSKSVPEEDLGKVFALTTASESVLPLAFTPLYTLLYNSTIDTLPGAFYILSSTLYMLSFTIFVILYYIIKVTNKSQYDVLDNNCEDQ</sequence>
<evidence type="ECO:0000256" key="2">
    <source>
        <dbReference type="ARBA" id="ARBA00022692"/>
    </source>
</evidence>
<reference evidence="6 7" key="1">
    <citation type="submission" date="2023-09" db="EMBL/GenBank/DDBJ databases">
        <title>Genomes of two closely related lineages of the louse Polyplax serrata with different host specificities.</title>
        <authorList>
            <person name="Martinu J."/>
            <person name="Tarabai H."/>
            <person name="Stefka J."/>
            <person name="Hypsa V."/>
        </authorList>
    </citation>
    <scope>NUCLEOTIDE SEQUENCE [LARGE SCALE GENOMIC DNA]</scope>
    <source>
        <strain evidence="6">98ZLc_SE</strain>
    </source>
</reference>
<dbReference type="Gene3D" id="1.20.1250.20">
    <property type="entry name" value="MFS general substrate transporter like domains"/>
    <property type="match status" value="1"/>
</dbReference>
<feature type="transmembrane region" description="Helical" evidence="5">
    <location>
        <begin position="363"/>
        <end position="385"/>
    </location>
</feature>
<evidence type="ECO:0000256" key="4">
    <source>
        <dbReference type="ARBA" id="ARBA00023136"/>
    </source>
</evidence>
<feature type="transmembrane region" description="Helical" evidence="5">
    <location>
        <begin position="202"/>
        <end position="222"/>
    </location>
</feature>
<evidence type="ECO:0000313" key="6">
    <source>
        <dbReference type="EMBL" id="KAK6633685.1"/>
    </source>
</evidence>
<evidence type="ECO:0000256" key="1">
    <source>
        <dbReference type="ARBA" id="ARBA00004141"/>
    </source>
</evidence>
<evidence type="ECO:0000256" key="3">
    <source>
        <dbReference type="ARBA" id="ARBA00022989"/>
    </source>
</evidence>
<evidence type="ECO:0000313" key="7">
    <source>
        <dbReference type="Proteomes" id="UP001359485"/>
    </source>
</evidence>
<dbReference type="Proteomes" id="UP001359485">
    <property type="component" value="Unassembled WGS sequence"/>
</dbReference>
<keyword evidence="2 5" id="KW-0812">Transmembrane</keyword>
<feature type="transmembrane region" description="Helical" evidence="5">
    <location>
        <begin position="137"/>
        <end position="159"/>
    </location>
</feature>
<protein>
    <recommendedName>
        <fullName evidence="8">Proton-coupled folate transporter</fullName>
    </recommendedName>
</protein>
<keyword evidence="3 5" id="KW-1133">Transmembrane helix</keyword>
<dbReference type="PANTHER" id="PTHR23507">
    <property type="entry name" value="ZGC:174356"/>
    <property type="match status" value="1"/>
</dbReference>
<dbReference type="EMBL" id="JAWJWF010000004">
    <property type="protein sequence ID" value="KAK6633685.1"/>
    <property type="molecule type" value="Genomic_DNA"/>
</dbReference>
<name>A0ABR1B2G9_POLSC</name>
<gene>
    <name evidence="6" type="ORF">RUM44_004292</name>
</gene>
<keyword evidence="4 5" id="KW-0472">Membrane</keyword>
<feature type="transmembrane region" description="Helical" evidence="5">
    <location>
        <begin position="103"/>
        <end position="125"/>
    </location>
</feature>